<sequence length="54" mass="6315">MSLDEFLNNPEEETVYEVPDSDKFIESLIEIYRKPSDMHIVDDNEVDDSVELPI</sequence>
<reference evidence="1" key="1">
    <citation type="submission" date="2021-06" db="EMBL/GenBank/DDBJ databases">
        <authorList>
            <person name="Kallberg Y."/>
            <person name="Tangrot J."/>
            <person name="Rosling A."/>
        </authorList>
    </citation>
    <scope>NUCLEOTIDE SEQUENCE</scope>
    <source>
        <strain evidence="1">IA702</strain>
    </source>
</reference>
<dbReference type="OrthoDB" id="2428958at2759"/>
<organism evidence="1 2">
    <name type="scientific">Paraglomus occultum</name>
    <dbReference type="NCBI Taxonomy" id="144539"/>
    <lineage>
        <taxon>Eukaryota</taxon>
        <taxon>Fungi</taxon>
        <taxon>Fungi incertae sedis</taxon>
        <taxon>Mucoromycota</taxon>
        <taxon>Glomeromycotina</taxon>
        <taxon>Glomeromycetes</taxon>
        <taxon>Paraglomerales</taxon>
        <taxon>Paraglomeraceae</taxon>
        <taxon>Paraglomus</taxon>
    </lineage>
</organism>
<accession>A0A9N9B2W1</accession>
<dbReference type="EMBL" id="CAJVPJ010000748">
    <property type="protein sequence ID" value="CAG8553758.1"/>
    <property type="molecule type" value="Genomic_DNA"/>
</dbReference>
<dbReference type="AlphaFoldDB" id="A0A9N9B2W1"/>
<evidence type="ECO:0000313" key="2">
    <source>
        <dbReference type="Proteomes" id="UP000789572"/>
    </source>
</evidence>
<name>A0A9N9B2W1_9GLOM</name>
<comment type="caution">
    <text evidence="1">The sequence shown here is derived from an EMBL/GenBank/DDBJ whole genome shotgun (WGS) entry which is preliminary data.</text>
</comment>
<feature type="non-terminal residue" evidence="1">
    <location>
        <position position="54"/>
    </location>
</feature>
<gene>
    <name evidence="1" type="ORF">POCULU_LOCUS5155</name>
</gene>
<evidence type="ECO:0000313" key="1">
    <source>
        <dbReference type="EMBL" id="CAG8553758.1"/>
    </source>
</evidence>
<proteinExistence type="predicted"/>
<dbReference type="Proteomes" id="UP000789572">
    <property type="component" value="Unassembled WGS sequence"/>
</dbReference>
<protein>
    <submittedName>
        <fullName evidence="1">9302_t:CDS:1</fullName>
    </submittedName>
</protein>
<keyword evidence="2" id="KW-1185">Reference proteome</keyword>